<feature type="domain" description="Glycosyl-hydrolase 114-associated" evidence="3">
    <location>
        <begin position="54"/>
        <end position="174"/>
    </location>
</feature>
<evidence type="ECO:0000313" key="5">
    <source>
        <dbReference type="Proteomes" id="UP000183287"/>
    </source>
</evidence>
<dbReference type="InterPro" id="IPR049922">
    <property type="entry name" value="GH114_assoc"/>
</dbReference>
<dbReference type="InterPro" id="IPR013785">
    <property type="entry name" value="Aldolase_TIM"/>
</dbReference>
<evidence type="ECO:0000259" key="3">
    <source>
        <dbReference type="Pfam" id="PF14741"/>
    </source>
</evidence>
<dbReference type="STRING" id="44574.AAW31_01480"/>
<feature type="domain" description="Glycoside-hydrolase family GH114 TIM-barrel" evidence="2">
    <location>
        <begin position="222"/>
        <end position="441"/>
    </location>
</feature>
<evidence type="ECO:0000259" key="2">
    <source>
        <dbReference type="Pfam" id="PF03537"/>
    </source>
</evidence>
<dbReference type="Proteomes" id="UP000183287">
    <property type="component" value="Unassembled WGS sequence"/>
</dbReference>
<gene>
    <name evidence="4" type="ORF">SAMN05421863_101944</name>
</gene>
<accession>A0A1I4PE78</accession>
<feature type="region of interest" description="Disordered" evidence="1">
    <location>
        <begin position="190"/>
        <end position="213"/>
    </location>
</feature>
<evidence type="ECO:0000256" key="1">
    <source>
        <dbReference type="SAM" id="MobiDB-lite"/>
    </source>
</evidence>
<dbReference type="Pfam" id="PF14741">
    <property type="entry name" value="GH114_assoc"/>
    <property type="match status" value="1"/>
</dbReference>
<dbReference type="EMBL" id="FOUB01000019">
    <property type="protein sequence ID" value="SFM25743.1"/>
    <property type="molecule type" value="Genomic_DNA"/>
</dbReference>
<feature type="compositionally biased region" description="Low complexity" evidence="1">
    <location>
        <begin position="199"/>
        <end position="209"/>
    </location>
</feature>
<dbReference type="PANTHER" id="PTHR35273">
    <property type="entry name" value="ALPHA-1,4 POLYGALACTOSAMINIDASE, PUTATIVE (AFU_ORTHOLOGUE AFUA_3G07890)-RELATED"/>
    <property type="match status" value="1"/>
</dbReference>
<sequence>MLNFKILLAKKIKTSLQLLFVSTLLIVNIYFAEFIFPSRSINTGSTSSPQLTVLAVQDEQGSDNNLNTYIKFKASDKQYLSIFKFNASSIANPTILKSEFHANSRGPEKFVESRKFQLFNNSEKWLSIADNLNIQNELRSSDINSSIKDAGQFINNDHSNALRYKTKSSVDKNQPGYFAFVINSSRSNSTMDTSGLTGGTTVMPRTTTGSRRGRWQPVPGLKWQIQYTGTLDTSLKVDVYNIDLFDTSTAVISELQSKGKHIICYFSAGSYESWRPDASAFPASVLGRKLDSWAGEKWLDIRQLNILIPIMQARMKLAADKGCNAVDPDNVDGYSNHTGFPLSYNDQLVYNIAIANAAHNLGLAVSLKNDVDQIKDLVNYFDFAVNEKCFQYNECNTLIPFISASKAVFGIEYNLSDSSFCSQANAMNFDFLKKKLSLDAWREPCR</sequence>
<dbReference type="Gene3D" id="3.20.20.70">
    <property type="entry name" value="Aldolase class I"/>
    <property type="match status" value="1"/>
</dbReference>
<proteinExistence type="predicted"/>
<dbReference type="OrthoDB" id="505502at2"/>
<dbReference type="SUPFAM" id="SSF51445">
    <property type="entry name" value="(Trans)glycosidases"/>
    <property type="match status" value="1"/>
</dbReference>
<reference evidence="5" key="1">
    <citation type="submission" date="2016-10" db="EMBL/GenBank/DDBJ databases">
        <authorList>
            <person name="Varghese N."/>
            <person name="Submissions S."/>
        </authorList>
    </citation>
    <scope>NUCLEOTIDE SEQUENCE [LARGE SCALE GENOMIC DNA]</scope>
    <source>
        <strain evidence="5">Nm44</strain>
    </source>
</reference>
<dbReference type="InterPro" id="IPR017853">
    <property type="entry name" value="GH"/>
</dbReference>
<name>A0A1I4PE78_9PROT</name>
<dbReference type="Pfam" id="PF03537">
    <property type="entry name" value="Glyco_hydro_114"/>
    <property type="match status" value="1"/>
</dbReference>
<protein>
    <submittedName>
        <fullName evidence="4">Uncharacterized protein</fullName>
    </submittedName>
</protein>
<dbReference type="AlphaFoldDB" id="A0A1I4PE78"/>
<organism evidence="4 5">
    <name type="scientific">Nitrosomonas communis</name>
    <dbReference type="NCBI Taxonomy" id="44574"/>
    <lineage>
        <taxon>Bacteria</taxon>
        <taxon>Pseudomonadati</taxon>
        <taxon>Pseudomonadota</taxon>
        <taxon>Betaproteobacteria</taxon>
        <taxon>Nitrosomonadales</taxon>
        <taxon>Nitrosomonadaceae</taxon>
        <taxon>Nitrosomonas</taxon>
    </lineage>
</organism>
<dbReference type="InterPro" id="IPR004352">
    <property type="entry name" value="GH114_TIM-barrel"/>
</dbReference>
<dbReference type="PANTHER" id="PTHR35273:SF2">
    <property type="entry name" value="ALPHA-GALACTOSIDASE"/>
    <property type="match status" value="1"/>
</dbReference>
<keyword evidence="5" id="KW-1185">Reference proteome</keyword>
<evidence type="ECO:0000313" key="4">
    <source>
        <dbReference type="EMBL" id="SFM25743.1"/>
    </source>
</evidence>